<keyword evidence="1" id="KW-0472">Membrane</keyword>
<keyword evidence="1" id="KW-0812">Transmembrane</keyword>
<dbReference type="RefSeq" id="WP_124903432.1">
    <property type="nucleotide sequence ID" value="NZ_RQJP01000001.1"/>
</dbReference>
<evidence type="ECO:0000256" key="1">
    <source>
        <dbReference type="SAM" id="Phobius"/>
    </source>
</evidence>
<reference evidence="2 3" key="1">
    <citation type="submission" date="2018-11" db="EMBL/GenBank/DDBJ databases">
        <authorList>
            <person name="Zhou Z."/>
            <person name="Wang G."/>
        </authorList>
    </citation>
    <scope>NUCLEOTIDE SEQUENCE [LARGE SCALE GENOMIC DNA]</scope>
    <source>
        <strain evidence="2 3">KCTC42998</strain>
    </source>
</reference>
<dbReference type="Proteomes" id="UP000274271">
    <property type="component" value="Unassembled WGS sequence"/>
</dbReference>
<evidence type="ECO:0000313" key="3">
    <source>
        <dbReference type="Proteomes" id="UP000274271"/>
    </source>
</evidence>
<keyword evidence="1" id="KW-1133">Transmembrane helix</keyword>
<dbReference type="AlphaFoldDB" id="A0A3P1CV01"/>
<keyword evidence="3" id="KW-1185">Reference proteome</keyword>
<feature type="transmembrane region" description="Helical" evidence="1">
    <location>
        <begin position="50"/>
        <end position="70"/>
    </location>
</feature>
<evidence type="ECO:0000313" key="2">
    <source>
        <dbReference type="EMBL" id="RRB17135.1"/>
    </source>
</evidence>
<dbReference type="OrthoDB" id="963545at2"/>
<dbReference type="EMBL" id="RQJP01000001">
    <property type="protein sequence ID" value="RRB17135.1"/>
    <property type="molecule type" value="Genomic_DNA"/>
</dbReference>
<gene>
    <name evidence="2" type="ORF">EHT87_02315</name>
</gene>
<proteinExistence type="predicted"/>
<name>A0A3P1CV01_9BACT</name>
<accession>A0A3P1CV01</accession>
<organism evidence="2 3">
    <name type="scientific">Larkinella knui</name>
    <dbReference type="NCBI Taxonomy" id="2025310"/>
    <lineage>
        <taxon>Bacteria</taxon>
        <taxon>Pseudomonadati</taxon>
        <taxon>Bacteroidota</taxon>
        <taxon>Cytophagia</taxon>
        <taxon>Cytophagales</taxon>
        <taxon>Spirosomataceae</taxon>
        <taxon>Larkinella</taxon>
    </lineage>
</organism>
<protein>
    <submittedName>
        <fullName evidence="2">Uncharacterized protein</fullName>
    </submittedName>
</protein>
<sequence>MPSHQAIQTTVIQDTHQTNPSTDSAVYLVQDEDEQPSPTIDQDFLPSLPVAWLSLLMAVLMLQPILRIAIAKRAVPSRPYYLLFCALRIPSV</sequence>
<comment type="caution">
    <text evidence="2">The sequence shown here is derived from an EMBL/GenBank/DDBJ whole genome shotgun (WGS) entry which is preliminary data.</text>
</comment>